<feature type="transmembrane region" description="Helical" evidence="4">
    <location>
        <begin position="329"/>
        <end position="349"/>
    </location>
</feature>
<comment type="similarity">
    <text evidence="2">Belongs to the major facilitator superfamily. Monocarboxylate porter (TC 2.A.1.13) family.</text>
</comment>
<sequence>MFARFVLFASHVPPTPFARRSRAAVKTNPSPHCPRFRYPRREAGIYHLSVSPHALKIIAPPQYWTANTVVLSNMEKRGLTLSGEKGSSLDLEKRPSDHDLLPNNGSTSLPSDVEQGSFHAGDEIEEDRRYSLSREPTKTVGKESIITKTLSIVRTKDSGRNPGPPPDGGFEAWLQAGLAHLVIFNTWGFINSFGMFQEYYTQTLQRQPSDISWVGSIQTFLLFAIGTFSGRATDAGFFKPVWGLGAVTIMFAIFMTSLCKTYVQLFLAQGLCLGIGSGLIFCPTMTLLSTYFSSRRSIALAIGACGSATGGIIYPVIVQQLLPRVGFPWTMRVLGLITVVTLAPGFVFFRQRIPPRRSGPFFEWPAFKEGPYSLYAVGMYLNFWALYIGFFYVSSFARAKLGVSQTESITLLMIMNALGTIGRMVPSYLADYFIGPLNTIIPFTFITSMMLFAWIGVKDSPGLYAFSILYGFFGAGLQALFPAVVTSLSTDLKKTGIRFGMILSIVSVASLTGPPIAGALIQKGNGDYLYAQIFAALSMLVGTSVLVMSRYALTGAKIKAKV</sequence>
<feature type="transmembrane region" description="Helical" evidence="4">
    <location>
        <begin position="370"/>
        <end position="393"/>
    </location>
</feature>
<keyword evidence="4" id="KW-0812">Transmembrane</keyword>
<accession>E9DA84</accession>
<name>E9DA84_COCPS</name>
<dbReference type="eggNOG" id="KOG2504">
    <property type="taxonomic scope" value="Eukaryota"/>
</dbReference>
<protein>
    <submittedName>
        <fullName evidence="5">MFS monocarboxylate transporter</fullName>
    </submittedName>
</protein>
<reference evidence="6" key="1">
    <citation type="journal article" date="2010" name="Genome Res.">
        <title>Population genomic sequencing of Coccidioides fungi reveals recent hybridization and transposon control.</title>
        <authorList>
            <person name="Neafsey D.E."/>
            <person name="Barker B.M."/>
            <person name="Sharpton T.J."/>
            <person name="Stajich J.E."/>
            <person name="Park D.J."/>
            <person name="Whiston E."/>
            <person name="Hung C.-Y."/>
            <person name="McMahan C."/>
            <person name="White J."/>
            <person name="Sykes S."/>
            <person name="Heiman D."/>
            <person name="Young S."/>
            <person name="Zeng Q."/>
            <person name="Abouelleil A."/>
            <person name="Aftuck L."/>
            <person name="Bessette D."/>
            <person name="Brown A."/>
            <person name="FitzGerald M."/>
            <person name="Lui A."/>
            <person name="Macdonald J.P."/>
            <person name="Priest M."/>
            <person name="Orbach M.J."/>
            <person name="Galgiani J.N."/>
            <person name="Kirkland T.N."/>
            <person name="Cole G.T."/>
            <person name="Birren B.W."/>
            <person name="Henn M.R."/>
            <person name="Taylor J.W."/>
            <person name="Rounsley S.D."/>
        </authorList>
    </citation>
    <scope>NUCLEOTIDE SEQUENCE [LARGE SCALE GENOMIC DNA]</scope>
    <source>
        <strain evidence="6">RMSCC 757 / Silveira</strain>
    </source>
</reference>
<gene>
    <name evidence="5" type="ORF">CPSG_06774</name>
</gene>
<keyword evidence="6" id="KW-1185">Reference proteome</keyword>
<dbReference type="OMA" id="EWAAFTE"/>
<evidence type="ECO:0000256" key="2">
    <source>
        <dbReference type="ARBA" id="ARBA00006727"/>
    </source>
</evidence>
<dbReference type="CDD" id="cd17352">
    <property type="entry name" value="MFS_MCT_SLC16"/>
    <property type="match status" value="1"/>
</dbReference>
<comment type="subcellular location">
    <subcellularLocation>
        <location evidence="1">Membrane</location>
        <topology evidence="1">Multi-pass membrane protein</topology>
    </subcellularLocation>
</comment>
<evidence type="ECO:0000313" key="5">
    <source>
        <dbReference type="EMBL" id="EFW16815.1"/>
    </source>
</evidence>
<feature type="transmembrane region" description="Helical" evidence="4">
    <location>
        <begin position="463"/>
        <end position="485"/>
    </location>
</feature>
<feature type="compositionally biased region" description="Basic and acidic residues" evidence="3">
    <location>
        <begin position="90"/>
        <end position="100"/>
    </location>
</feature>
<feature type="transmembrane region" description="Helical" evidence="4">
    <location>
        <begin position="298"/>
        <end position="317"/>
    </location>
</feature>
<dbReference type="OrthoDB" id="6509908at2759"/>
<dbReference type="Gene3D" id="1.20.1250.20">
    <property type="entry name" value="MFS general substrate transporter like domains"/>
    <property type="match status" value="2"/>
</dbReference>
<evidence type="ECO:0000256" key="3">
    <source>
        <dbReference type="SAM" id="MobiDB-lite"/>
    </source>
</evidence>
<feature type="transmembrane region" description="Helical" evidence="4">
    <location>
        <begin position="241"/>
        <end position="258"/>
    </location>
</feature>
<evidence type="ECO:0000256" key="4">
    <source>
        <dbReference type="SAM" id="Phobius"/>
    </source>
</evidence>
<feature type="compositionally biased region" description="Basic and acidic residues" evidence="3">
    <location>
        <begin position="120"/>
        <end position="136"/>
    </location>
</feature>
<dbReference type="GO" id="GO:0022857">
    <property type="term" value="F:transmembrane transporter activity"/>
    <property type="evidence" value="ECO:0007669"/>
    <property type="project" value="InterPro"/>
</dbReference>
<dbReference type="InterPro" id="IPR011701">
    <property type="entry name" value="MFS"/>
</dbReference>
<organism evidence="6">
    <name type="scientific">Coccidioides posadasii (strain RMSCC 757 / Silveira)</name>
    <name type="common">Valley fever fungus</name>
    <dbReference type="NCBI Taxonomy" id="443226"/>
    <lineage>
        <taxon>Eukaryota</taxon>
        <taxon>Fungi</taxon>
        <taxon>Dikarya</taxon>
        <taxon>Ascomycota</taxon>
        <taxon>Pezizomycotina</taxon>
        <taxon>Eurotiomycetes</taxon>
        <taxon>Eurotiomycetidae</taxon>
        <taxon>Onygenales</taxon>
        <taxon>Onygenaceae</taxon>
        <taxon>Coccidioides</taxon>
    </lineage>
</organism>
<dbReference type="GO" id="GO:0016020">
    <property type="term" value="C:membrane"/>
    <property type="evidence" value="ECO:0007669"/>
    <property type="project" value="UniProtKB-SubCell"/>
</dbReference>
<feature type="transmembrane region" description="Helical" evidence="4">
    <location>
        <begin position="437"/>
        <end position="457"/>
    </location>
</feature>
<dbReference type="AlphaFoldDB" id="E9DA84"/>
<feature type="transmembrane region" description="Helical" evidence="4">
    <location>
        <begin position="529"/>
        <end position="553"/>
    </location>
</feature>
<feature type="transmembrane region" description="Helical" evidence="4">
    <location>
        <begin position="264"/>
        <end position="286"/>
    </location>
</feature>
<feature type="transmembrane region" description="Helical" evidence="4">
    <location>
        <begin position="497"/>
        <end position="517"/>
    </location>
</feature>
<feature type="transmembrane region" description="Helical" evidence="4">
    <location>
        <begin position="408"/>
        <end position="425"/>
    </location>
</feature>
<proteinExistence type="inferred from homology"/>
<dbReference type="PANTHER" id="PTHR11360:SF130">
    <property type="entry name" value="MAJOR FACILITATOR SUPERFAMILY (MFS) PROFILE DOMAIN-CONTAINING PROTEIN-RELATED"/>
    <property type="match status" value="1"/>
</dbReference>
<evidence type="ECO:0000313" key="6">
    <source>
        <dbReference type="Proteomes" id="UP000002497"/>
    </source>
</evidence>
<dbReference type="InterPro" id="IPR050327">
    <property type="entry name" value="Proton-linked_MCT"/>
</dbReference>
<dbReference type="InterPro" id="IPR036259">
    <property type="entry name" value="MFS_trans_sf"/>
</dbReference>
<dbReference type="EMBL" id="GL636496">
    <property type="protein sequence ID" value="EFW16815.1"/>
    <property type="molecule type" value="Genomic_DNA"/>
</dbReference>
<dbReference type="PANTHER" id="PTHR11360">
    <property type="entry name" value="MONOCARBOXYLATE TRANSPORTER"/>
    <property type="match status" value="1"/>
</dbReference>
<dbReference type="Proteomes" id="UP000002497">
    <property type="component" value="Unassembled WGS sequence"/>
</dbReference>
<dbReference type="VEuPathDB" id="FungiDB:D8B26_001226"/>
<dbReference type="Pfam" id="PF07690">
    <property type="entry name" value="MFS_1"/>
    <property type="match status" value="1"/>
</dbReference>
<evidence type="ECO:0000256" key="1">
    <source>
        <dbReference type="ARBA" id="ARBA00004141"/>
    </source>
</evidence>
<dbReference type="HOGENOM" id="CLU_001265_1_1_1"/>
<dbReference type="SUPFAM" id="SSF103473">
    <property type="entry name" value="MFS general substrate transporter"/>
    <property type="match status" value="1"/>
</dbReference>
<feature type="region of interest" description="Disordered" evidence="3">
    <location>
        <begin position="83"/>
        <end position="136"/>
    </location>
</feature>
<keyword evidence="4" id="KW-0472">Membrane</keyword>
<keyword evidence="4" id="KW-1133">Transmembrane helix</keyword>
<reference evidence="6" key="2">
    <citation type="submission" date="2010-03" db="EMBL/GenBank/DDBJ databases">
        <title>The genome sequence of Coccidioides posadasii strain Silveira.</title>
        <authorList>
            <consortium name="The Broad Institute Genome Sequencing Center for Infectious Disease"/>
            <person name="Neafsey D."/>
            <person name="Orbach M."/>
            <person name="Henn M.R."/>
            <person name="Cole G.T."/>
            <person name="Galgiani J."/>
            <person name="Gardner M.J."/>
            <person name="Kirkland T.N."/>
            <person name="Taylor J.W."/>
            <person name="Young S.K."/>
            <person name="Zeng Q."/>
            <person name="Koehrsen M."/>
            <person name="Alvarado L."/>
            <person name="Berlin A."/>
            <person name="Borenstein D."/>
            <person name="Chapman S.B."/>
            <person name="Chen Z."/>
            <person name="Engels R."/>
            <person name="Freedman E."/>
            <person name="Gellesch M."/>
            <person name="Goldberg J."/>
            <person name="Griggs A."/>
            <person name="Gujja S."/>
            <person name="Heilman E."/>
            <person name="Heiman D."/>
            <person name="Howarth C."/>
            <person name="Jen D."/>
            <person name="Larson L."/>
            <person name="Mehta T."/>
            <person name="Neiman D."/>
            <person name="Park D."/>
            <person name="Pearson M."/>
            <person name="Richards J."/>
            <person name="Roberts A."/>
            <person name="Saif S."/>
            <person name="Shea T."/>
            <person name="Shenoy N."/>
            <person name="Sisk P."/>
            <person name="Stolte C."/>
            <person name="Sykes S."/>
            <person name="Walk T."/>
            <person name="White J."/>
            <person name="Yandava C."/>
            <person name="Haas B."/>
            <person name="Nusbaum C."/>
            <person name="Birren B."/>
        </authorList>
    </citation>
    <scope>NUCLEOTIDE SEQUENCE [LARGE SCALE GENOMIC DNA]</scope>
    <source>
        <strain evidence="6">RMSCC 757 / Silveira</strain>
    </source>
</reference>
<dbReference type="VEuPathDB" id="FungiDB:CPSG_06774"/>